<dbReference type="OMA" id="NPQMKVH"/>
<dbReference type="Pfam" id="PF16053">
    <property type="entry name" value="MRP-S34"/>
    <property type="match status" value="1"/>
</dbReference>
<name>A0A3B0JYB7_DROGU</name>
<proteinExistence type="predicted"/>
<keyword evidence="3" id="KW-1185">Reference proteome</keyword>
<evidence type="ECO:0000313" key="2">
    <source>
        <dbReference type="EMBL" id="SPP87067.1"/>
    </source>
</evidence>
<protein>
    <submittedName>
        <fullName evidence="2">Blast:28S ribosomal protein S34, mitochondrial</fullName>
    </submittedName>
</protein>
<evidence type="ECO:0000313" key="3">
    <source>
        <dbReference type="Proteomes" id="UP000268350"/>
    </source>
</evidence>
<dbReference type="GO" id="GO:0003735">
    <property type="term" value="F:structural constituent of ribosome"/>
    <property type="evidence" value="ECO:0007669"/>
    <property type="project" value="InterPro"/>
</dbReference>
<dbReference type="GO" id="GO:0005739">
    <property type="term" value="C:mitochondrion"/>
    <property type="evidence" value="ECO:0007669"/>
    <property type="project" value="InterPro"/>
</dbReference>
<dbReference type="Proteomes" id="UP000268350">
    <property type="component" value="Unassembled WGS sequence"/>
</dbReference>
<dbReference type="PANTHER" id="PTHR28589">
    <property type="entry name" value="28S RIBOSOMAL PROTEIN S34, MITOCHONDRIAL"/>
    <property type="match status" value="1"/>
</dbReference>
<keyword evidence="2" id="KW-0689">Ribosomal protein</keyword>
<accession>A0A3B0JYB7</accession>
<evidence type="ECO:0000256" key="1">
    <source>
        <dbReference type="SAM" id="MobiDB-lite"/>
    </source>
</evidence>
<sequence length="188" mass="21733">MAQKVIKYIGRTTDFKGNTLWELVSNLPNWGVGRMVIRNMFQRYPEPCYMRILQVQAVDEQPDQIRKVRVTVEKTWRGVTQPKPVEIYSTSYKADYELVPQSEEAKFLSNQKKVAPVLLPTKIDLPPLLREYVREETGEANPFMKVHFKKTHNKQARMAQPGEQPTLQVSMDLGQPKPVSSKLYEGLL</sequence>
<feature type="region of interest" description="Disordered" evidence="1">
    <location>
        <begin position="158"/>
        <end position="188"/>
    </location>
</feature>
<dbReference type="PANTHER" id="PTHR28589:SF1">
    <property type="entry name" value="SMALL RIBOSOMAL SUBUNIT PROTEIN MS34"/>
    <property type="match status" value="1"/>
</dbReference>
<reference evidence="3" key="1">
    <citation type="submission" date="2018-01" db="EMBL/GenBank/DDBJ databases">
        <authorList>
            <person name="Alioto T."/>
            <person name="Alioto T."/>
        </authorList>
    </citation>
    <scope>NUCLEOTIDE SEQUENCE [LARGE SCALE GENOMIC DNA]</scope>
</reference>
<organism evidence="2 3">
    <name type="scientific">Drosophila guanche</name>
    <name type="common">Fruit fly</name>
    <dbReference type="NCBI Taxonomy" id="7266"/>
    <lineage>
        <taxon>Eukaryota</taxon>
        <taxon>Metazoa</taxon>
        <taxon>Ecdysozoa</taxon>
        <taxon>Arthropoda</taxon>
        <taxon>Hexapoda</taxon>
        <taxon>Insecta</taxon>
        <taxon>Pterygota</taxon>
        <taxon>Neoptera</taxon>
        <taxon>Endopterygota</taxon>
        <taxon>Diptera</taxon>
        <taxon>Brachycera</taxon>
        <taxon>Muscomorpha</taxon>
        <taxon>Ephydroidea</taxon>
        <taxon>Drosophilidae</taxon>
        <taxon>Drosophila</taxon>
        <taxon>Sophophora</taxon>
    </lineage>
</organism>
<gene>
    <name evidence="2" type="ORF">DGUA_6G009389</name>
</gene>
<keyword evidence="2" id="KW-0687">Ribonucleoprotein</keyword>
<dbReference type="EMBL" id="OUUW01000012">
    <property type="protein sequence ID" value="SPP87067.1"/>
    <property type="molecule type" value="Genomic_DNA"/>
</dbReference>
<dbReference type="InterPro" id="IPR032053">
    <property type="entry name" value="Ribosomal_mS34"/>
</dbReference>
<dbReference type="STRING" id="7266.A0A3B0JYB7"/>
<dbReference type="OrthoDB" id="16434at2759"/>
<dbReference type="AlphaFoldDB" id="A0A3B0JYB7"/>
<dbReference type="GO" id="GO:0005840">
    <property type="term" value="C:ribosome"/>
    <property type="evidence" value="ECO:0007669"/>
    <property type="project" value="UniProtKB-KW"/>
</dbReference>